<feature type="transmembrane region" description="Helical" evidence="1">
    <location>
        <begin position="236"/>
        <end position="253"/>
    </location>
</feature>
<dbReference type="GO" id="GO:0006313">
    <property type="term" value="P:DNA transposition"/>
    <property type="evidence" value="ECO:0007669"/>
    <property type="project" value="InterPro"/>
</dbReference>
<keyword evidence="1" id="KW-0472">Membrane</keyword>
<evidence type="ECO:0000313" key="4">
    <source>
        <dbReference type="EMBL" id="EMZ35327.1"/>
    </source>
</evidence>
<keyword evidence="1" id="KW-1133">Transmembrane helix</keyword>
<feature type="domain" description="Transposase IS4-like" evidence="2">
    <location>
        <begin position="91"/>
        <end position="232"/>
    </location>
</feature>
<dbReference type="NCBIfam" id="NF033580">
    <property type="entry name" value="transpos_IS5_3"/>
    <property type="match status" value="1"/>
</dbReference>
<dbReference type="InterPro" id="IPR025161">
    <property type="entry name" value="IS402-like_dom"/>
</dbReference>
<dbReference type="EMBL" id="AQFT01000028">
    <property type="protein sequence ID" value="EMZ35327.1"/>
    <property type="molecule type" value="Genomic_DNA"/>
</dbReference>
<gene>
    <name evidence="4" type="ORF">C823_00994</name>
</gene>
<dbReference type="Pfam" id="PF01609">
    <property type="entry name" value="DDE_Tnp_1"/>
    <property type="match status" value="1"/>
</dbReference>
<dbReference type="eggNOG" id="COG3293">
    <property type="taxonomic scope" value="Bacteria"/>
</dbReference>
<keyword evidence="5" id="KW-1185">Reference proteome</keyword>
<evidence type="ECO:0000256" key="1">
    <source>
        <dbReference type="SAM" id="Phobius"/>
    </source>
</evidence>
<sequence>MLKRYELTNQEWEKISPLLPPEQTNKPGRPRKSNRLMLNAMVWMAKSGAPWRDLPEYYGPWKSVYSRFRKWLDCGILKEIFKELSLGAELSEISIDASIVQAHQHSAGAPKNGPVNEIGHSRGGNSTKIHVAVDAYGYPISIIISEGQRSDVKYAIPVLENIDIAGSDVLADRGYDCWELIDYIYENGGEPTIPSKKGAKFKRKCDWWKFKERHLVEKYFLKLKIFRRIATRYDKLASTYLGFIFLASILIWLK</sequence>
<accession>N2B190</accession>
<proteinExistence type="predicted"/>
<dbReference type="PATRIC" id="fig|1235802.3.peg.1065"/>
<dbReference type="GO" id="GO:0003677">
    <property type="term" value="F:DNA binding"/>
    <property type="evidence" value="ECO:0007669"/>
    <property type="project" value="InterPro"/>
</dbReference>
<dbReference type="PANTHER" id="PTHR30007">
    <property type="entry name" value="PHP DOMAIN PROTEIN"/>
    <property type="match status" value="1"/>
</dbReference>
<dbReference type="STRING" id="1235802.C823_00994"/>
<dbReference type="AlphaFoldDB" id="N2B190"/>
<dbReference type="Proteomes" id="UP000012589">
    <property type="component" value="Unassembled WGS sequence"/>
</dbReference>
<dbReference type="GO" id="GO:0004803">
    <property type="term" value="F:transposase activity"/>
    <property type="evidence" value="ECO:0007669"/>
    <property type="project" value="InterPro"/>
</dbReference>
<dbReference type="PANTHER" id="PTHR30007:SF1">
    <property type="entry name" value="BLR1914 PROTEIN"/>
    <property type="match status" value="1"/>
</dbReference>
<name>N2B190_9FIRM</name>
<reference evidence="4 5" key="1">
    <citation type="journal article" date="2014" name="Genome Announc.">
        <title>Draft genome sequences of the altered schaedler flora, a defined bacterial community from gnotobiotic mice.</title>
        <authorList>
            <person name="Wannemuehler M.J."/>
            <person name="Overstreet A.M."/>
            <person name="Ward D.V."/>
            <person name="Phillips G.J."/>
        </authorList>
    </citation>
    <scope>NUCLEOTIDE SEQUENCE [LARGE SCALE GENOMIC DNA]</scope>
    <source>
        <strain evidence="4 5">ASF492</strain>
    </source>
</reference>
<dbReference type="OrthoDB" id="111809at2"/>
<evidence type="ECO:0000259" key="2">
    <source>
        <dbReference type="Pfam" id="PF01609"/>
    </source>
</evidence>
<keyword evidence="1" id="KW-0812">Transmembrane</keyword>
<evidence type="ECO:0000313" key="5">
    <source>
        <dbReference type="Proteomes" id="UP000012589"/>
    </source>
</evidence>
<feature type="domain" description="Insertion element IS402-like" evidence="3">
    <location>
        <begin position="7"/>
        <end position="81"/>
    </location>
</feature>
<dbReference type="Pfam" id="PF13340">
    <property type="entry name" value="DUF4096"/>
    <property type="match status" value="1"/>
</dbReference>
<comment type="caution">
    <text evidence="4">The sequence shown here is derived from an EMBL/GenBank/DDBJ whole genome shotgun (WGS) entry which is preliminary data.</text>
</comment>
<dbReference type="InterPro" id="IPR002559">
    <property type="entry name" value="Transposase_11"/>
</dbReference>
<organism evidence="4 5">
    <name type="scientific">Eubacterium plexicaudatum ASF492</name>
    <dbReference type="NCBI Taxonomy" id="1235802"/>
    <lineage>
        <taxon>Bacteria</taxon>
        <taxon>Bacillati</taxon>
        <taxon>Bacillota</taxon>
        <taxon>Clostridia</taxon>
        <taxon>Eubacteriales</taxon>
        <taxon>Eubacteriaceae</taxon>
        <taxon>Eubacterium</taxon>
    </lineage>
</organism>
<protein>
    <submittedName>
        <fullName evidence="4">Uncharacterized protein</fullName>
    </submittedName>
</protein>
<dbReference type="HOGENOM" id="CLU_055261_5_0_9"/>
<evidence type="ECO:0000259" key="3">
    <source>
        <dbReference type="Pfam" id="PF13340"/>
    </source>
</evidence>